<sequence>MIIPRIFKRVSPKMISHINDAMIHPAISYFCERGCSSSVSSSQKAFRLKGIRCFQSSEQSHYRKVTTAESTSQRPISLYAMKMSRVARSDAQAAFFDYLHYTRGFNFPDAEHISKNSPFFLEKLLSKIENEEDVSRALSRFLRYHPINEFEPFFESLGLSPDEIPFLLPRNLMFLSDNRVLLDNHQILCSYGIPRSSIGKMYKEATGIFEYNDGVLDMKLMAFEKMGLSRSTIIQLVSCSPSLLVSDINNELFQVIEKFKQMGFVNEWVGGFLSNEQAYDWRRILGTTLFLSEIGYNETQVGDLLKANPALLFEDSGRCTCVLVVQLVKLGLEMDEIRSLLSEFPNILSLKYAKRLWKAMNFLFEIGMETEPLARIVSNHIQLLSTNSLKQPKTVLKHFKGDRHRLRQTILDDPLNLFRLASKSQIKSIDQQTSLRNPADKTTFLLMLGYAENSDEMTKALKMFRGRGDQLQERFDCLVEAGLDCNAVVCMVKKVPTLLNQSKDVLEQKLESLKNSLGYPVESILSFPTYLCYDMDRICLRFSMYGWLREKGVAKPMLSLSTLLACSDKRFIKYFVNVHPEGPVMWESLKKINHANN</sequence>
<keyword evidence="2" id="KW-0806">Transcription termination</keyword>
<dbReference type="EMBL" id="CAMAPE010000050">
    <property type="protein sequence ID" value="CAH9107204.1"/>
    <property type="molecule type" value="Genomic_DNA"/>
</dbReference>
<organism evidence="4 5">
    <name type="scientific">Cuscuta europaea</name>
    <name type="common">European dodder</name>
    <dbReference type="NCBI Taxonomy" id="41803"/>
    <lineage>
        <taxon>Eukaryota</taxon>
        <taxon>Viridiplantae</taxon>
        <taxon>Streptophyta</taxon>
        <taxon>Embryophyta</taxon>
        <taxon>Tracheophyta</taxon>
        <taxon>Spermatophyta</taxon>
        <taxon>Magnoliopsida</taxon>
        <taxon>eudicotyledons</taxon>
        <taxon>Gunneridae</taxon>
        <taxon>Pentapetalae</taxon>
        <taxon>asterids</taxon>
        <taxon>lamiids</taxon>
        <taxon>Solanales</taxon>
        <taxon>Convolvulaceae</taxon>
        <taxon>Cuscuteae</taxon>
        <taxon>Cuscuta</taxon>
        <taxon>Cuscuta subgen. Cuscuta</taxon>
    </lineage>
</organism>
<keyword evidence="2" id="KW-0804">Transcription</keyword>
<dbReference type="Gene3D" id="1.25.70.10">
    <property type="entry name" value="Transcription termination factor 3, mitochondrial"/>
    <property type="match status" value="2"/>
</dbReference>
<keyword evidence="2" id="KW-0805">Transcription regulation</keyword>
<evidence type="ECO:0000313" key="5">
    <source>
        <dbReference type="Proteomes" id="UP001152484"/>
    </source>
</evidence>
<comment type="caution">
    <text evidence="4">The sequence shown here is derived from an EMBL/GenBank/DDBJ whole genome shotgun (WGS) entry which is preliminary data.</text>
</comment>
<proteinExistence type="inferred from homology"/>
<evidence type="ECO:0000313" key="4">
    <source>
        <dbReference type="EMBL" id="CAH9107204.1"/>
    </source>
</evidence>
<dbReference type="OrthoDB" id="764594at2759"/>
<protein>
    <recommendedName>
        <fullName evidence="6">Transcription termination factor MTEF18, mitochondrial-like</fullName>
    </recommendedName>
</protein>
<dbReference type="FunFam" id="1.25.70.10:FF:000019">
    <property type="entry name" value="mTERF family protein"/>
    <property type="match status" value="1"/>
</dbReference>
<keyword evidence="5" id="KW-1185">Reference proteome</keyword>
<gene>
    <name evidence="4" type="ORF">CEURO_LOCUS17658</name>
</gene>
<comment type="similarity">
    <text evidence="1">Belongs to the mTERF family.</text>
</comment>
<reference evidence="4" key="1">
    <citation type="submission" date="2022-07" db="EMBL/GenBank/DDBJ databases">
        <authorList>
            <person name="Macas J."/>
            <person name="Novak P."/>
            <person name="Neumann P."/>
        </authorList>
    </citation>
    <scope>NUCLEOTIDE SEQUENCE</scope>
</reference>
<dbReference type="SMART" id="SM00733">
    <property type="entry name" value="Mterf"/>
    <property type="match status" value="6"/>
</dbReference>
<evidence type="ECO:0008006" key="6">
    <source>
        <dbReference type="Google" id="ProtNLM"/>
    </source>
</evidence>
<keyword evidence="3" id="KW-0809">Transit peptide</keyword>
<evidence type="ECO:0000256" key="2">
    <source>
        <dbReference type="ARBA" id="ARBA00022472"/>
    </source>
</evidence>
<evidence type="ECO:0000256" key="3">
    <source>
        <dbReference type="ARBA" id="ARBA00022946"/>
    </source>
</evidence>
<name>A0A9P0ZLK6_CUSEU</name>
<dbReference type="GO" id="GO:0003676">
    <property type="term" value="F:nucleic acid binding"/>
    <property type="evidence" value="ECO:0007669"/>
    <property type="project" value="InterPro"/>
</dbReference>
<dbReference type="GO" id="GO:0006353">
    <property type="term" value="P:DNA-templated transcription termination"/>
    <property type="evidence" value="ECO:0007669"/>
    <property type="project" value="UniProtKB-KW"/>
</dbReference>
<dbReference type="Pfam" id="PF02536">
    <property type="entry name" value="mTERF"/>
    <property type="match status" value="2"/>
</dbReference>
<accession>A0A9P0ZLK6</accession>
<dbReference type="InterPro" id="IPR038538">
    <property type="entry name" value="MTERF_sf"/>
</dbReference>
<dbReference type="Proteomes" id="UP001152484">
    <property type="component" value="Unassembled WGS sequence"/>
</dbReference>
<dbReference type="AlphaFoldDB" id="A0A9P0ZLK6"/>
<dbReference type="PANTHER" id="PTHR13068">
    <property type="entry name" value="CGI-12 PROTEIN-RELATED"/>
    <property type="match status" value="1"/>
</dbReference>
<evidence type="ECO:0000256" key="1">
    <source>
        <dbReference type="ARBA" id="ARBA00007692"/>
    </source>
</evidence>
<dbReference type="InterPro" id="IPR003690">
    <property type="entry name" value="MTERF"/>
</dbReference>
<dbReference type="PANTHER" id="PTHR13068:SF103">
    <property type="entry name" value="MITOCHONDRIAL TRANSCRIPTION TERMINATION FACTOR FAMILY PROTEIN"/>
    <property type="match status" value="1"/>
</dbReference>